<keyword evidence="3" id="KW-1185">Reference proteome</keyword>
<comment type="caution">
    <text evidence="2">The sequence shown here is derived from an EMBL/GenBank/DDBJ whole genome shotgun (WGS) entry which is preliminary data.</text>
</comment>
<organism evidence="2 3">
    <name type="scientific">Elysia chlorotica</name>
    <name type="common">Eastern emerald elysia</name>
    <name type="synonym">Sea slug</name>
    <dbReference type="NCBI Taxonomy" id="188477"/>
    <lineage>
        <taxon>Eukaryota</taxon>
        <taxon>Metazoa</taxon>
        <taxon>Spiralia</taxon>
        <taxon>Lophotrochozoa</taxon>
        <taxon>Mollusca</taxon>
        <taxon>Gastropoda</taxon>
        <taxon>Heterobranchia</taxon>
        <taxon>Euthyneura</taxon>
        <taxon>Panpulmonata</taxon>
        <taxon>Sacoglossa</taxon>
        <taxon>Placobranchoidea</taxon>
        <taxon>Plakobranchidae</taxon>
        <taxon>Elysia</taxon>
    </lineage>
</organism>
<dbReference type="OrthoDB" id="8061355at2759"/>
<sequence length="538" mass="59386">MSIIGQSLLLFKKNFLLRLRYPAILVLELIWPIMVIGMVSLMRHGAPPFRKPNCQYQPRALPSAGTVPFLQTYLCNLDNPCYITDSELNDAIRSTRSFSAMTQDAAPYLAKPETISILGISNQSIQVIGSMNAVIRDQNLTQGLDSFMNVSQYFKDPQEMKRILVEEQKLFTSAEADALLNSRLNVGQLMKLIGSPDFEEIACDPNQLSLYLKFPETVTVTLPLSSGPVQSGAASVGDVSRALCNVTSDAIPGLTDAVLAQLDVVKVIKALRLFEELKEKFTGSSLALVFSEIADMFELVLSSEPIFQALGKIASVPEIATLIREIPSLLQGFSDLNDVLASVKNIIDSLTPVMDSLGVADHHIWSAVRNAVHIGHNFVLLGEGSWNGTSKDFMRPMVDLVGNLKAMEQDKTGQVFVSTLEFLSKQDWPNIYTQILYRQSIDERTMVFMLDSLEQMLNTTLGPGFDTVGVISRLIQHALDVASIFTEQSVELRRALYSAVQASDSLQDRLNRFLAYGPGVVQIVLNSFQRSGFFAVSD</sequence>
<proteinExistence type="predicted"/>
<dbReference type="EMBL" id="RQTK01001057">
    <property type="protein sequence ID" value="RUS72527.1"/>
    <property type="molecule type" value="Genomic_DNA"/>
</dbReference>
<dbReference type="STRING" id="188477.A0A433STH0"/>
<evidence type="ECO:0000256" key="1">
    <source>
        <dbReference type="SAM" id="Phobius"/>
    </source>
</evidence>
<evidence type="ECO:0000313" key="2">
    <source>
        <dbReference type="EMBL" id="RUS72527.1"/>
    </source>
</evidence>
<dbReference type="AlphaFoldDB" id="A0A433STH0"/>
<evidence type="ECO:0000313" key="3">
    <source>
        <dbReference type="Proteomes" id="UP000271974"/>
    </source>
</evidence>
<feature type="non-terminal residue" evidence="2">
    <location>
        <position position="538"/>
    </location>
</feature>
<name>A0A433STH0_ELYCH</name>
<feature type="transmembrane region" description="Helical" evidence="1">
    <location>
        <begin position="21"/>
        <end position="42"/>
    </location>
</feature>
<gene>
    <name evidence="2" type="ORF">EGW08_019709</name>
</gene>
<keyword evidence="1" id="KW-1133">Transmembrane helix</keyword>
<keyword evidence="1" id="KW-0472">Membrane</keyword>
<protein>
    <submittedName>
        <fullName evidence="2">Uncharacterized protein</fullName>
    </submittedName>
</protein>
<accession>A0A433STH0</accession>
<keyword evidence="1" id="KW-0812">Transmembrane</keyword>
<dbReference type="Proteomes" id="UP000271974">
    <property type="component" value="Unassembled WGS sequence"/>
</dbReference>
<reference evidence="2 3" key="1">
    <citation type="submission" date="2019-01" db="EMBL/GenBank/DDBJ databases">
        <title>A draft genome assembly of the solar-powered sea slug Elysia chlorotica.</title>
        <authorList>
            <person name="Cai H."/>
            <person name="Li Q."/>
            <person name="Fang X."/>
            <person name="Li J."/>
            <person name="Curtis N.E."/>
            <person name="Altenburger A."/>
            <person name="Shibata T."/>
            <person name="Feng M."/>
            <person name="Maeda T."/>
            <person name="Schwartz J.A."/>
            <person name="Shigenobu S."/>
            <person name="Lundholm N."/>
            <person name="Nishiyama T."/>
            <person name="Yang H."/>
            <person name="Hasebe M."/>
            <person name="Li S."/>
            <person name="Pierce S.K."/>
            <person name="Wang J."/>
        </authorList>
    </citation>
    <scope>NUCLEOTIDE SEQUENCE [LARGE SCALE GENOMIC DNA]</scope>
    <source>
        <strain evidence="2">EC2010</strain>
        <tissue evidence="2">Whole organism of an adult</tissue>
    </source>
</reference>